<feature type="compositionally biased region" description="Polar residues" evidence="5">
    <location>
        <begin position="467"/>
        <end position="478"/>
    </location>
</feature>
<dbReference type="InterPro" id="IPR001680">
    <property type="entry name" value="WD40_rpt"/>
</dbReference>
<dbReference type="GO" id="GO:0016740">
    <property type="term" value="F:transferase activity"/>
    <property type="evidence" value="ECO:0007669"/>
    <property type="project" value="UniProtKB-KW"/>
</dbReference>
<dbReference type="InterPro" id="IPR050459">
    <property type="entry name" value="WD_repeat_RBAP46/RBAP48/MSI1"/>
</dbReference>
<gene>
    <name evidence="7" type="ORF">K435DRAFT_711302</name>
</gene>
<evidence type="ECO:0000256" key="1">
    <source>
        <dbReference type="ARBA" id="ARBA00022574"/>
    </source>
</evidence>
<feature type="compositionally biased region" description="Basic and acidic residues" evidence="5">
    <location>
        <begin position="92"/>
        <end position="114"/>
    </location>
</feature>
<dbReference type="EMBL" id="ML179042">
    <property type="protein sequence ID" value="THV06507.1"/>
    <property type="molecule type" value="Genomic_DNA"/>
</dbReference>
<dbReference type="PANTHER" id="PTHR22850">
    <property type="entry name" value="WD40 REPEAT FAMILY"/>
    <property type="match status" value="1"/>
</dbReference>
<dbReference type="GO" id="GO:0006325">
    <property type="term" value="P:chromatin organization"/>
    <property type="evidence" value="ECO:0007669"/>
    <property type="project" value="UniProtKB-KW"/>
</dbReference>
<dbReference type="OrthoDB" id="427795at2759"/>
<evidence type="ECO:0000256" key="2">
    <source>
        <dbReference type="ARBA" id="ARBA00022737"/>
    </source>
</evidence>
<evidence type="ECO:0000259" key="6">
    <source>
        <dbReference type="Pfam" id="PF12265"/>
    </source>
</evidence>
<dbReference type="SUPFAM" id="SSF50978">
    <property type="entry name" value="WD40 repeat-like"/>
    <property type="match status" value="1"/>
</dbReference>
<reference evidence="7 8" key="1">
    <citation type="journal article" date="2019" name="Nat. Ecol. Evol.">
        <title>Megaphylogeny resolves global patterns of mushroom evolution.</title>
        <authorList>
            <person name="Varga T."/>
            <person name="Krizsan K."/>
            <person name="Foldi C."/>
            <person name="Dima B."/>
            <person name="Sanchez-Garcia M."/>
            <person name="Sanchez-Ramirez S."/>
            <person name="Szollosi G.J."/>
            <person name="Szarkandi J.G."/>
            <person name="Papp V."/>
            <person name="Albert L."/>
            <person name="Andreopoulos W."/>
            <person name="Angelini C."/>
            <person name="Antonin V."/>
            <person name="Barry K.W."/>
            <person name="Bougher N.L."/>
            <person name="Buchanan P."/>
            <person name="Buyck B."/>
            <person name="Bense V."/>
            <person name="Catcheside P."/>
            <person name="Chovatia M."/>
            <person name="Cooper J."/>
            <person name="Damon W."/>
            <person name="Desjardin D."/>
            <person name="Finy P."/>
            <person name="Geml J."/>
            <person name="Haridas S."/>
            <person name="Hughes K."/>
            <person name="Justo A."/>
            <person name="Karasinski D."/>
            <person name="Kautmanova I."/>
            <person name="Kiss B."/>
            <person name="Kocsube S."/>
            <person name="Kotiranta H."/>
            <person name="LaButti K.M."/>
            <person name="Lechner B.E."/>
            <person name="Liimatainen K."/>
            <person name="Lipzen A."/>
            <person name="Lukacs Z."/>
            <person name="Mihaltcheva S."/>
            <person name="Morgado L.N."/>
            <person name="Niskanen T."/>
            <person name="Noordeloos M.E."/>
            <person name="Ohm R.A."/>
            <person name="Ortiz-Santana B."/>
            <person name="Ovrebo C."/>
            <person name="Racz N."/>
            <person name="Riley R."/>
            <person name="Savchenko A."/>
            <person name="Shiryaev A."/>
            <person name="Soop K."/>
            <person name="Spirin V."/>
            <person name="Szebenyi C."/>
            <person name="Tomsovsky M."/>
            <person name="Tulloss R.E."/>
            <person name="Uehling J."/>
            <person name="Grigoriev I.V."/>
            <person name="Vagvolgyi C."/>
            <person name="Papp T."/>
            <person name="Martin F.M."/>
            <person name="Miettinen O."/>
            <person name="Hibbett D.S."/>
            <person name="Nagy L.G."/>
        </authorList>
    </citation>
    <scope>NUCLEOTIDE SEQUENCE [LARGE SCALE GENOMIC DNA]</scope>
    <source>
        <strain evidence="7 8">CBS 962.96</strain>
    </source>
</reference>
<evidence type="ECO:0000313" key="7">
    <source>
        <dbReference type="EMBL" id="THV06507.1"/>
    </source>
</evidence>
<feature type="repeat" description="WD" evidence="4">
    <location>
        <begin position="233"/>
        <end position="275"/>
    </location>
</feature>
<keyword evidence="2" id="KW-0677">Repeat</keyword>
<proteinExistence type="predicted"/>
<sequence>MRPQVEDVEDDLAAEEENKLINEEYKVWKKNAPYLYDLVVTHALDWPSLTCQWFPDKESPPNKNYTTHRLLLGTHTSGQGQDYLQIATVSMPKREGPSSDRLDRSSYDDERGELGGHSIPPAPRIQVTQKINHAGEVNRARYMPQNPDLIATKAVTGEVLVFDRTKHASEPEKDGICRPDIRLVGQNREGYGLAWNPNKSGHILGASEDMTVCHWDVNSYTKAKTSIEPTNVFRGHASVVGDVDWHATQENIFASVGDDKMLMIWDSRTPQEPVLKTQAHDREILAVAFSPASEHLLVTGSADKTAVLHDRRNPYKKLHVFESHTDEVLHLAWSPHNPTIFASASSDRRINVWDLSLIGQEQTPDDQEDGPPELLFVHGGHTARPTDFCWAPGEAENWTAVSASEDNVIMVWQPTMRVWAGDEVKVDAKELEDDAMEGIESTAEGAEEGKEGEEGSGSGGSIKVKSEQSSNVSVSGDD</sequence>
<keyword evidence="7" id="KW-0808">Transferase</keyword>
<dbReference type="InterPro" id="IPR022052">
    <property type="entry name" value="Histone-bd_RBBP4-like_N"/>
</dbReference>
<organism evidence="7 8">
    <name type="scientific">Dendrothele bispora (strain CBS 962.96)</name>
    <dbReference type="NCBI Taxonomy" id="1314807"/>
    <lineage>
        <taxon>Eukaryota</taxon>
        <taxon>Fungi</taxon>
        <taxon>Dikarya</taxon>
        <taxon>Basidiomycota</taxon>
        <taxon>Agaricomycotina</taxon>
        <taxon>Agaricomycetes</taxon>
        <taxon>Agaricomycetidae</taxon>
        <taxon>Agaricales</taxon>
        <taxon>Agaricales incertae sedis</taxon>
        <taxon>Dendrothele</taxon>
    </lineage>
</organism>
<protein>
    <submittedName>
        <fullName evidence="7">Histone acetyltransferase type B subunit 2</fullName>
    </submittedName>
</protein>
<evidence type="ECO:0000313" key="8">
    <source>
        <dbReference type="Proteomes" id="UP000297245"/>
    </source>
</evidence>
<keyword evidence="1 4" id="KW-0853">WD repeat</keyword>
<feature type="domain" description="Histone-binding protein RBBP4-like N-terminal" evidence="6">
    <location>
        <begin position="23"/>
        <end position="93"/>
    </location>
</feature>
<dbReference type="Gene3D" id="2.130.10.10">
    <property type="entry name" value="YVTN repeat-like/Quinoprotein amine dehydrogenase"/>
    <property type="match status" value="1"/>
</dbReference>
<dbReference type="PROSITE" id="PS50082">
    <property type="entry name" value="WD_REPEATS_2"/>
    <property type="match status" value="2"/>
</dbReference>
<dbReference type="AlphaFoldDB" id="A0A4S8MTJ6"/>
<dbReference type="PROSITE" id="PS50294">
    <property type="entry name" value="WD_REPEATS_REGION"/>
    <property type="match status" value="2"/>
</dbReference>
<dbReference type="InterPro" id="IPR015943">
    <property type="entry name" value="WD40/YVTN_repeat-like_dom_sf"/>
</dbReference>
<dbReference type="Proteomes" id="UP000297245">
    <property type="component" value="Unassembled WGS sequence"/>
</dbReference>
<dbReference type="Pfam" id="PF12265">
    <property type="entry name" value="CAF1C_H4-bd"/>
    <property type="match status" value="1"/>
</dbReference>
<feature type="repeat" description="WD" evidence="4">
    <location>
        <begin position="321"/>
        <end position="356"/>
    </location>
</feature>
<keyword evidence="3" id="KW-0156">Chromatin regulator</keyword>
<evidence type="ECO:0000256" key="4">
    <source>
        <dbReference type="PROSITE-ProRule" id="PRU00221"/>
    </source>
</evidence>
<keyword evidence="8" id="KW-1185">Reference proteome</keyword>
<feature type="region of interest" description="Disordered" evidence="5">
    <location>
        <begin position="89"/>
        <end position="122"/>
    </location>
</feature>
<evidence type="ECO:0000256" key="3">
    <source>
        <dbReference type="ARBA" id="ARBA00022853"/>
    </source>
</evidence>
<dbReference type="SMART" id="SM00320">
    <property type="entry name" value="WD40"/>
    <property type="match status" value="6"/>
</dbReference>
<evidence type="ECO:0000256" key="5">
    <source>
        <dbReference type="SAM" id="MobiDB-lite"/>
    </source>
</evidence>
<accession>A0A4S8MTJ6</accession>
<dbReference type="InterPro" id="IPR036322">
    <property type="entry name" value="WD40_repeat_dom_sf"/>
</dbReference>
<name>A0A4S8MTJ6_DENBC</name>
<feature type="region of interest" description="Disordered" evidence="5">
    <location>
        <begin position="429"/>
        <end position="478"/>
    </location>
</feature>
<dbReference type="Pfam" id="PF00400">
    <property type="entry name" value="WD40"/>
    <property type="match status" value="3"/>
</dbReference>